<dbReference type="KEGG" id="ccro:CMC5_083380"/>
<keyword evidence="2" id="KW-0472">Membrane</keyword>
<keyword evidence="2" id="KW-0812">Transmembrane</keyword>
<gene>
    <name evidence="3" type="ORF">CMC5_083380</name>
</gene>
<dbReference type="PANTHER" id="PTHR47197">
    <property type="entry name" value="PROTEIN NIRF"/>
    <property type="match status" value="1"/>
</dbReference>
<keyword evidence="2" id="KW-1133">Transmembrane helix</keyword>
<dbReference type="SUPFAM" id="SSF50969">
    <property type="entry name" value="YVTN repeat-like/Quinoprotein amine dehydrogenase"/>
    <property type="match status" value="1"/>
</dbReference>
<sequence length="528" mass="56686">MVAVQHAVNSTPHPSKQEWIGVSTPAPHRVTPFSPREPRRAPGANALTTSTRLSSFFAREHARCPTCLEPIPHGADPCPECGEPRGLPNSSAGRPSIADDPPDASWLTMHWRPLVTLGAVATLIFAGVLLRYLAPHRFAPNRATTAHAPVPTTCPSPCWGGEACQLGRCVWQRPNDIGHLTAVPSISGPFSLPKDASDTLLLDDERFAVALLTGTQIRSARTGEVLSLISEAFHSRRLYQVGDMVYATSPQRIYVLHAASPRVLKTIEMGSLVGDLLVGSTGRRVLASLPHLHAVAILATEYHAEIDRIQFGDDTVGPLAVDDSGSRAITITIQNTPPGGREAVGGAAYAFDPGRLGWDQDRVRASLLGNPVSVLMTPDGDLSLVALRAANALAPLRWQPSGAVRQEADRIATCREPEHLELIRSERRAIIRCNEGRAIQILDLTQLSILQNIDLHGRATDVAVSPDNAQAVIAVNSEGAGSLALIDLRTYAVSTVPLSAEPTRVRFSPDGRAVIALSERSKVAWVIR</sequence>
<protein>
    <submittedName>
        <fullName evidence="3">Uncharacterized protein</fullName>
    </submittedName>
</protein>
<evidence type="ECO:0000313" key="4">
    <source>
        <dbReference type="Proteomes" id="UP000067626"/>
    </source>
</evidence>
<dbReference type="EMBL" id="CP012159">
    <property type="protein sequence ID" value="AKT44098.1"/>
    <property type="molecule type" value="Genomic_DNA"/>
</dbReference>
<dbReference type="Proteomes" id="UP000067626">
    <property type="component" value="Chromosome"/>
</dbReference>
<evidence type="ECO:0000256" key="1">
    <source>
        <dbReference type="SAM" id="MobiDB-lite"/>
    </source>
</evidence>
<dbReference type="InterPro" id="IPR011044">
    <property type="entry name" value="Quino_amine_DH_bsu"/>
</dbReference>
<evidence type="ECO:0000256" key="2">
    <source>
        <dbReference type="SAM" id="Phobius"/>
    </source>
</evidence>
<dbReference type="AlphaFoldDB" id="A0A0K1EU02"/>
<evidence type="ECO:0000313" key="3">
    <source>
        <dbReference type="EMBL" id="AKT44098.1"/>
    </source>
</evidence>
<dbReference type="Gene3D" id="2.130.10.10">
    <property type="entry name" value="YVTN repeat-like/Quinoprotein amine dehydrogenase"/>
    <property type="match status" value="1"/>
</dbReference>
<feature type="region of interest" description="Disordered" evidence="1">
    <location>
        <begin position="1"/>
        <end position="25"/>
    </location>
</feature>
<accession>A0A0K1EU02</accession>
<organism evidence="3 4">
    <name type="scientific">Chondromyces crocatus</name>
    <dbReference type="NCBI Taxonomy" id="52"/>
    <lineage>
        <taxon>Bacteria</taxon>
        <taxon>Pseudomonadati</taxon>
        <taxon>Myxococcota</taxon>
        <taxon>Polyangia</taxon>
        <taxon>Polyangiales</taxon>
        <taxon>Polyangiaceae</taxon>
        <taxon>Chondromyces</taxon>
    </lineage>
</organism>
<dbReference type="STRING" id="52.CMC5_083380"/>
<dbReference type="PANTHER" id="PTHR47197:SF3">
    <property type="entry name" value="DIHYDRO-HEME D1 DEHYDROGENASE"/>
    <property type="match status" value="1"/>
</dbReference>
<proteinExistence type="predicted"/>
<dbReference type="InterPro" id="IPR015943">
    <property type="entry name" value="WD40/YVTN_repeat-like_dom_sf"/>
</dbReference>
<dbReference type="InterPro" id="IPR051200">
    <property type="entry name" value="Host-pathogen_enzymatic-act"/>
</dbReference>
<feature type="transmembrane region" description="Helical" evidence="2">
    <location>
        <begin position="114"/>
        <end position="134"/>
    </location>
</feature>
<reference evidence="3 4" key="1">
    <citation type="submission" date="2015-07" db="EMBL/GenBank/DDBJ databases">
        <title>Genome analysis of myxobacterium Chondromyces crocatus Cm c5 reveals a high potential for natural compound synthesis and the genetic basis for the loss of fruiting body formation.</title>
        <authorList>
            <person name="Zaburannyi N."/>
            <person name="Bunk B."/>
            <person name="Maier J."/>
            <person name="Overmann J."/>
            <person name="Mueller R."/>
        </authorList>
    </citation>
    <scope>NUCLEOTIDE SEQUENCE [LARGE SCALE GENOMIC DNA]</scope>
    <source>
        <strain evidence="3 4">Cm c5</strain>
    </source>
</reference>
<name>A0A0K1EU02_CHOCO</name>
<keyword evidence="4" id="KW-1185">Reference proteome</keyword>